<dbReference type="EMBL" id="JARJCN010000031">
    <property type="protein sequence ID" value="KAJ7086478.1"/>
    <property type="molecule type" value="Genomic_DNA"/>
</dbReference>
<keyword evidence="2" id="KW-1185">Reference proteome</keyword>
<dbReference type="AlphaFoldDB" id="A0AAD6XLD3"/>
<name>A0AAD6XLD3_9AGAR</name>
<organism evidence="1 2">
    <name type="scientific">Mycena belliarum</name>
    <dbReference type="NCBI Taxonomy" id="1033014"/>
    <lineage>
        <taxon>Eukaryota</taxon>
        <taxon>Fungi</taxon>
        <taxon>Dikarya</taxon>
        <taxon>Basidiomycota</taxon>
        <taxon>Agaricomycotina</taxon>
        <taxon>Agaricomycetes</taxon>
        <taxon>Agaricomycetidae</taxon>
        <taxon>Agaricales</taxon>
        <taxon>Marasmiineae</taxon>
        <taxon>Mycenaceae</taxon>
        <taxon>Mycena</taxon>
    </lineage>
</organism>
<gene>
    <name evidence="1" type="ORF">B0H15DRAFT_844896</name>
</gene>
<proteinExistence type="predicted"/>
<dbReference type="Proteomes" id="UP001222325">
    <property type="component" value="Unassembled WGS sequence"/>
</dbReference>
<evidence type="ECO:0000313" key="1">
    <source>
        <dbReference type="EMBL" id="KAJ7086478.1"/>
    </source>
</evidence>
<comment type="caution">
    <text evidence="1">The sequence shown here is derived from an EMBL/GenBank/DDBJ whole genome shotgun (WGS) entry which is preliminary data.</text>
</comment>
<accession>A0AAD6XLD3</accession>
<sequence length="227" mass="25263">MLVASLVLELTSPFALKATNVLHCDARLYQFPLNVVNMPQNGSTNLPVCTRESLVYSDIVQDTETMAQYYTTSMDVALQHPQILQFSTWWSCLCSKARLRSRTSCIREDRNHARLFRGLSSSSGSSMSDILRFKFIQNSLAGSTGNEPWGSTCTRCTSYTQRPSSSIHHPTQRARNIHVNEAFAAQHTPALRSVNSSCPPASSTFAFVHPPARCTIRPSPVSRRPLL</sequence>
<evidence type="ECO:0000313" key="2">
    <source>
        <dbReference type="Proteomes" id="UP001222325"/>
    </source>
</evidence>
<protein>
    <submittedName>
        <fullName evidence="1">Uncharacterized protein</fullName>
    </submittedName>
</protein>
<reference evidence="1" key="1">
    <citation type="submission" date="2023-03" db="EMBL/GenBank/DDBJ databases">
        <title>Massive genome expansion in bonnet fungi (Mycena s.s.) driven by repeated elements and novel gene families across ecological guilds.</title>
        <authorList>
            <consortium name="Lawrence Berkeley National Laboratory"/>
            <person name="Harder C.B."/>
            <person name="Miyauchi S."/>
            <person name="Viragh M."/>
            <person name="Kuo A."/>
            <person name="Thoen E."/>
            <person name="Andreopoulos B."/>
            <person name="Lu D."/>
            <person name="Skrede I."/>
            <person name="Drula E."/>
            <person name="Henrissat B."/>
            <person name="Morin E."/>
            <person name="Kohler A."/>
            <person name="Barry K."/>
            <person name="LaButti K."/>
            <person name="Morin E."/>
            <person name="Salamov A."/>
            <person name="Lipzen A."/>
            <person name="Mereny Z."/>
            <person name="Hegedus B."/>
            <person name="Baldrian P."/>
            <person name="Stursova M."/>
            <person name="Weitz H."/>
            <person name="Taylor A."/>
            <person name="Grigoriev I.V."/>
            <person name="Nagy L.G."/>
            <person name="Martin F."/>
            <person name="Kauserud H."/>
        </authorList>
    </citation>
    <scope>NUCLEOTIDE SEQUENCE</scope>
    <source>
        <strain evidence="1">CBHHK173m</strain>
    </source>
</reference>